<dbReference type="InterPro" id="IPR014729">
    <property type="entry name" value="Rossmann-like_a/b/a_fold"/>
</dbReference>
<feature type="binding site" evidence="7">
    <location>
        <position position="115"/>
    </location>
    <ligand>
        <name>Zn(2+)</name>
        <dbReference type="ChEBI" id="CHEBI:29105"/>
    </ligand>
</feature>
<dbReference type="InterPro" id="IPR049940">
    <property type="entry name" value="GluQ/Sye"/>
</dbReference>
<dbReference type="InterPro" id="IPR020058">
    <property type="entry name" value="Glu/Gln-tRNA-synth_Ib_cat-dom"/>
</dbReference>
<dbReference type="EC" id="6.1.1.-" evidence="7"/>
<dbReference type="Pfam" id="PF00749">
    <property type="entry name" value="tRNA-synt_1c"/>
    <property type="match status" value="1"/>
</dbReference>
<feature type="short sequence motif" description="'KMSKS' region" evidence="7">
    <location>
        <begin position="236"/>
        <end position="240"/>
    </location>
</feature>
<evidence type="ECO:0000256" key="4">
    <source>
        <dbReference type="ARBA" id="ARBA00022833"/>
    </source>
</evidence>
<organism evidence="10 11">
    <name type="scientific">SAR92 clade bacterium H455</name>
    <dbReference type="NCBI Taxonomy" id="2974818"/>
    <lineage>
        <taxon>Bacteria</taxon>
        <taxon>Pseudomonadati</taxon>
        <taxon>Pseudomonadota</taxon>
        <taxon>Gammaproteobacteria</taxon>
        <taxon>Cellvibrionales</taxon>
        <taxon>Porticoccaceae</taxon>
        <taxon>SAR92 clade</taxon>
    </lineage>
</organism>
<keyword evidence="3 7" id="KW-0547">Nucleotide-binding</keyword>
<evidence type="ECO:0000256" key="2">
    <source>
        <dbReference type="ARBA" id="ARBA00022723"/>
    </source>
</evidence>
<comment type="cofactor">
    <cofactor evidence="7">
        <name>Zn(2+)</name>
        <dbReference type="ChEBI" id="CHEBI:29105"/>
    </cofactor>
    <text evidence="7">Binds 1 zinc ion per subunit.</text>
</comment>
<dbReference type="Proteomes" id="UP001059934">
    <property type="component" value="Chromosome"/>
</dbReference>
<evidence type="ECO:0000256" key="8">
    <source>
        <dbReference type="RuleBase" id="RU363037"/>
    </source>
</evidence>
<evidence type="ECO:0000256" key="6">
    <source>
        <dbReference type="ARBA" id="ARBA00023146"/>
    </source>
</evidence>
<proteinExistence type="inferred from homology"/>
<feature type="short sequence motif" description="'HIGH' region" evidence="7">
    <location>
        <begin position="12"/>
        <end position="22"/>
    </location>
</feature>
<keyword evidence="6 7" id="KW-0030">Aminoacyl-tRNA synthetase</keyword>
<dbReference type="PRINTS" id="PR00987">
    <property type="entry name" value="TRNASYNTHGLU"/>
</dbReference>
<accession>A0ABY5TRC8</accession>
<feature type="binding site" evidence="7">
    <location>
        <position position="45"/>
    </location>
    <ligand>
        <name>L-glutamate</name>
        <dbReference type="ChEBI" id="CHEBI:29985"/>
    </ligand>
</feature>
<dbReference type="EMBL" id="CP103416">
    <property type="protein sequence ID" value="UVW36378.1"/>
    <property type="molecule type" value="Genomic_DNA"/>
</dbReference>
<protein>
    <recommendedName>
        <fullName evidence="7">Glutamyl-Q tRNA(Asp) synthetase</fullName>
        <shortName evidence="7">Glu-Q-RSs</shortName>
        <ecNumber evidence="7">6.1.1.-</ecNumber>
    </recommendedName>
</protein>
<keyword evidence="2 7" id="KW-0479">Metal-binding</keyword>
<evidence type="ECO:0000256" key="1">
    <source>
        <dbReference type="ARBA" id="ARBA00022598"/>
    </source>
</evidence>
<dbReference type="Gene3D" id="3.90.800.10">
    <property type="entry name" value="Glutamyl-tRNA Synthetase, Domain 3"/>
    <property type="match status" value="1"/>
</dbReference>
<feature type="binding site" evidence="7">
    <location>
        <position position="239"/>
    </location>
    <ligand>
        <name>ATP</name>
        <dbReference type="ChEBI" id="CHEBI:30616"/>
    </ligand>
</feature>
<evidence type="ECO:0000256" key="5">
    <source>
        <dbReference type="ARBA" id="ARBA00022840"/>
    </source>
</evidence>
<keyword evidence="1 7" id="KW-0436">Ligase</keyword>
<dbReference type="HAMAP" id="MF_01428">
    <property type="entry name" value="Glu_Q_tRNA_synth"/>
    <property type="match status" value="1"/>
</dbReference>
<feature type="binding site" evidence="7">
    <location>
        <position position="119"/>
    </location>
    <ligand>
        <name>Zn(2+)</name>
        <dbReference type="ChEBI" id="CHEBI:29105"/>
    </ligand>
</feature>
<evidence type="ECO:0000256" key="7">
    <source>
        <dbReference type="HAMAP-Rule" id="MF_01428"/>
    </source>
</evidence>
<feature type="binding site" evidence="7">
    <location>
        <position position="193"/>
    </location>
    <ligand>
        <name>L-glutamate</name>
        <dbReference type="ChEBI" id="CHEBI:29985"/>
    </ligand>
</feature>
<evidence type="ECO:0000313" key="10">
    <source>
        <dbReference type="EMBL" id="UVW36378.1"/>
    </source>
</evidence>
<feature type="binding site" evidence="7">
    <location>
        <position position="101"/>
    </location>
    <ligand>
        <name>Zn(2+)</name>
        <dbReference type="ChEBI" id="CHEBI:29105"/>
    </ligand>
</feature>
<sequence>MNPSAYNGRFAPSPTGPLHFGSLVCALASFLDARHHQGQWLVRIEDSDPPREIPGATTIILKQLESHGLHWDGDLLYQSQRSDAYEAALAQLHLDGLSYSCDCNRQRVSELGGIYDNRCRQRQVGSDSAIRLKLPEHNSEAIIAFDDLIMGDYRQNLSTEVGDFVIQRRDRLFSYQLAVTVDDQFQNISHIIRGADLLDSTPRQLYLQRCLGASVKQISAMQYAHLPLAINSQGQKLSKQNHAPALMPGEESSNLWLALQWLQQAPPNELRREDHATILSWAVSNWSLAQIPNSAEIPAPETT</sequence>
<dbReference type="SUPFAM" id="SSF52374">
    <property type="entry name" value="Nucleotidylyl transferase"/>
    <property type="match status" value="1"/>
</dbReference>
<feature type="binding site" evidence="7">
    <location>
        <position position="175"/>
    </location>
    <ligand>
        <name>L-glutamate</name>
        <dbReference type="ChEBI" id="CHEBI:29985"/>
    </ligand>
</feature>
<name>A0ABY5TRC8_9GAMM</name>
<feature type="binding site" evidence="7">
    <location>
        <position position="103"/>
    </location>
    <ligand>
        <name>Zn(2+)</name>
        <dbReference type="ChEBI" id="CHEBI:29105"/>
    </ligand>
</feature>
<dbReference type="Gene3D" id="3.40.50.620">
    <property type="entry name" value="HUPs"/>
    <property type="match status" value="1"/>
</dbReference>
<gene>
    <name evidence="10" type="primary">gluQRS</name>
    <name evidence="7" type="synonym">gluQ</name>
    <name evidence="10" type="ORF">NYF23_12460</name>
</gene>
<keyword evidence="4 7" id="KW-0862">Zinc</keyword>
<feature type="binding site" evidence="7">
    <location>
        <begin position="9"/>
        <end position="13"/>
    </location>
    <ligand>
        <name>L-glutamate</name>
        <dbReference type="ChEBI" id="CHEBI:29985"/>
    </ligand>
</feature>
<comment type="similarity">
    <text evidence="7">Belongs to the class-I aminoacyl-tRNA synthetase family. GluQ subfamily.</text>
</comment>
<dbReference type="PANTHER" id="PTHR43311">
    <property type="entry name" value="GLUTAMATE--TRNA LIGASE"/>
    <property type="match status" value="1"/>
</dbReference>
<evidence type="ECO:0000313" key="11">
    <source>
        <dbReference type="Proteomes" id="UP001059934"/>
    </source>
</evidence>
<evidence type="ECO:0000256" key="3">
    <source>
        <dbReference type="ARBA" id="ARBA00022741"/>
    </source>
</evidence>
<dbReference type="NCBIfam" id="NF004314">
    <property type="entry name" value="PRK05710.1-3"/>
    <property type="match status" value="1"/>
</dbReference>
<dbReference type="InterPro" id="IPR000924">
    <property type="entry name" value="Glu/Gln-tRNA-synth"/>
</dbReference>
<dbReference type="GO" id="GO:0016874">
    <property type="term" value="F:ligase activity"/>
    <property type="evidence" value="ECO:0007669"/>
    <property type="project" value="UniProtKB-KW"/>
</dbReference>
<feature type="domain" description="Glutamyl/glutaminyl-tRNA synthetase class Ib catalytic" evidence="9">
    <location>
        <begin position="9"/>
        <end position="242"/>
    </location>
</feature>
<reference evidence="10" key="1">
    <citation type="submission" date="2022-08" db="EMBL/GenBank/DDBJ databases">
        <title>Catabolic pathway analysis in culturable SAR92 clade bacteria reveals their overlooked roles in DMSP degradation in coastal seas.</title>
        <authorList>
            <person name="He X."/>
            <person name="Zhang X."/>
            <person name="Zhang Y."/>
        </authorList>
    </citation>
    <scope>NUCLEOTIDE SEQUENCE</scope>
    <source>
        <strain evidence="10">H455</strain>
    </source>
</reference>
<keyword evidence="11" id="KW-1185">Reference proteome</keyword>
<keyword evidence="8" id="KW-0648">Protein biosynthesis</keyword>
<evidence type="ECO:0000259" key="9">
    <source>
        <dbReference type="Pfam" id="PF00749"/>
    </source>
</evidence>
<dbReference type="PANTHER" id="PTHR43311:SF1">
    <property type="entry name" value="GLUTAMYL-Q TRNA(ASP) SYNTHETASE"/>
    <property type="match status" value="1"/>
</dbReference>
<comment type="function">
    <text evidence="7">Catalyzes the tRNA-independent activation of glutamate in presence of ATP and the subsequent transfer of glutamate onto a tRNA(Asp). Glutamate is transferred on the 2-amino-5-(4,5-dihydroxy-2-cyclopenten-1-yl) moiety of the queuosine in the wobble position of the QUC anticodon.</text>
</comment>
<dbReference type="NCBIfam" id="TIGR03838">
    <property type="entry name" value="queuosine_YadB"/>
    <property type="match status" value="1"/>
</dbReference>
<keyword evidence="5 7" id="KW-0067">ATP-binding</keyword>
<dbReference type="InterPro" id="IPR022380">
    <property type="entry name" value="Glu-Q_tRNA(Asp)_Synthase"/>
</dbReference>